<feature type="chain" id="PRO_5013259492" description="PE domain-containing protein" evidence="1">
    <location>
        <begin position="31"/>
        <end position="159"/>
    </location>
</feature>
<feature type="signal peptide" evidence="1">
    <location>
        <begin position="1"/>
        <end position="30"/>
    </location>
</feature>
<dbReference type="OrthoDB" id="4729379at2"/>
<evidence type="ECO:0000256" key="1">
    <source>
        <dbReference type="SAM" id="SignalP"/>
    </source>
</evidence>
<gene>
    <name evidence="2" type="ORF">CG716_20815</name>
</gene>
<dbReference type="AlphaFoldDB" id="A0A255DBY8"/>
<accession>A0A255DBY8</accession>
<protein>
    <recommendedName>
        <fullName evidence="4">PE domain-containing protein</fullName>
    </recommendedName>
</protein>
<evidence type="ECO:0000313" key="3">
    <source>
        <dbReference type="Proteomes" id="UP000216063"/>
    </source>
</evidence>
<evidence type="ECO:0008006" key="4">
    <source>
        <dbReference type="Google" id="ProtNLM"/>
    </source>
</evidence>
<comment type="caution">
    <text evidence="2">The sequence shown here is derived from an EMBL/GenBank/DDBJ whole genome shotgun (WGS) entry which is preliminary data.</text>
</comment>
<reference evidence="2 3" key="1">
    <citation type="submission" date="2017-07" db="EMBL/GenBank/DDBJ databases">
        <title>The new phylogeny of genus Mycobacterium.</title>
        <authorList>
            <person name="Tortoli E."/>
            <person name="Trovato A."/>
            <person name="Cirillo D.M."/>
        </authorList>
    </citation>
    <scope>NUCLEOTIDE SEQUENCE [LARGE SCALE GENOMIC DNA]</scope>
    <source>
        <strain evidence="2 3">ATCC 33027</strain>
    </source>
</reference>
<name>A0A255DBY8_9MYCO</name>
<evidence type="ECO:0000313" key="2">
    <source>
        <dbReference type="EMBL" id="OYN76947.1"/>
    </source>
</evidence>
<keyword evidence="1" id="KW-0732">Signal</keyword>
<organism evidence="2 3">
    <name type="scientific">Mycolicibacterium sphagni</name>
    <dbReference type="NCBI Taxonomy" id="1786"/>
    <lineage>
        <taxon>Bacteria</taxon>
        <taxon>Bacillati</taxon>
        <taxon>Actinomycetota</taxon>
        <taxon>Actinomycetes</taxon>
        <taxon>Mycobacteriales</taxon>
        <taxon>Mycobacteriaceae</taxon>
        <taxon>Mycolicibacterium</taxon>
    </lineage>
</organism>
<keyword evidence="3" id="KW-1185">Reference proteome</keyword>
<proteinExistence type="predicted"/>
<dbReference type="EMBL" id="NOZR01000019">
    <property type="protein sequence ID" value="OYN76947.1"/>
    <property type="molecule type" value="Genomic_DNA"/>
</dbReference>
<sequence>MSVIATKLQAAAGAAVIATAVAVTPAIAHAAPSLTPFAEGLGNSAELLIDPVVIVPTSSSNKTAAASVTANAAPTPAEIIKTFIAGLSTATQNAIKAGSQFVGTFAYAGLAFTGLVFTTVGEIVPGPIGDAFKNVGTGLNNAANNVAKVVKIGPYSTSA</sequence>
<dbReference type="Proteomes" id="UP000216063">
    <property type="component" value="Unassembled WGS sequence"/>
</dbReference>
<dbReference type="RefSeq" id="WP_094483008.1">
    <property type="nucleotide sequence ID" value="NZ_NOZR01000019.1"/>
</dbReference>